<comment type="caution">
    <text evidence="2">The sequence shown here is derived from an EMBL/GenBank/DDBJ whole genome shotgun (WGS) entry which is preliminary data.</text>
</comment>
<dbReference type="Proteomes" id="UP000775213">
    <property type="component" value="Unassembled WGS sequence"/>
</dbReference>
<evidence type="ECO:0000256" key="1">
    <source>
        <dbReference type="SAM" id="MobiDB-lite"/>
    </source>
</evidence>
<gene>
    <name evidence="2" type="ORF">IEQ34_000303</name>
</gene>
<accession>A0AAV7H8N6</accession>
<dbReference type="AlphaFoldDB" id="A0AAV7H8N6"/>
<keyword evidence="3" id="KW-1185">Reference proteome</keyword>
<reference evidence="2 3" key="1">
    <citation type="journal article" date="2021" name="Hortic Res">
        <title>Chromosome-scale assembly of the Dendrobium chrysotoxum genome enhances the understanding of orchid evolution.</title>
        <authorList>
            <person name="Zhang Y."/>
            <person name="Zhang G.Q."/>
            <person name="Zhang D."/>
            <person name="Liu X.D."/>
            <person name="Xu X.Y."/>
            <person name="Sun W.H."/>
            <person name="Yu X."/>
            <person name="Zhu X."/>
            <person name="Wang Z.W."/>
            <person name="Zhao X."/>
            <person name="Zhong W.Y."/>
            <person name="Chen H."/>
            <person name="Yin W.L."/>
            <person name="Huang T."/>
            <person name="Niu S.C."/>
            <person name="Liu Z.J."/>
        </authorList>
    </citation>
    <scope>NUCLEOTIDE SEQUENCE [LARGE SCALE GENOMIC DNA]</scope>
    <source>
        <strain evidence="2">Lindl</strain>
    </source>
</reference>
<organism evidence="2 3">
    <name type="scientific">Dendrobium chrysotoxum</name>
    <name type="common">Orchid</name>
    <dbReference type="NCBI Taxonomy" id="161865"/>
    <lineage>
        <taxon>Eukaryota</taxon>
        <taxon>Viridiplantae</taxon>
        <taxon>Streptophyta</taxon>
        <taxon>Embryophyta</taxon>
        <taxon>Tracheophyta</taxon>
        <taxon>Spermatophyta</taxon>
        <taxon>Magnoliopsida</taxon>
        <taxon>Liliopsida</taxon>
        <taxon>Asparagales</taxon>
        <taxon>Orchidaceae</taxon>
        <taxon>Epidendroideae</taxon>
        <taxon>Malaxideae</taxon>
        <taxon>Dendrobiinae</taxon>
        <taxon>Dendrobium</taxon>
    </lineage>
</organism>
<name>A0AAV7H8N6_DENCH</name>
<feature type="region of interest" description="Disordered" evidence="1">
    <location>
        <begin position="26"/>
        <end position="77"/>
    </location>
</feature>
<sequence length="77" mass="8474">MPDLYALHLLADTTLNLRPDPIFHYNVQKQEGESRQGHNEHEPLSTNSKGHASKVNAERNVGEGSGSEVASVIPRDL</sequence>
<protein>
    <submittedName>
        <fullName evidence="2">Uncharacterized protein</fullName>
    </submittedName>
</protein>
<dbReference type="EMBL" id="JAGFBR010000001">
    <property type="protein sequence ID" value="KAH0470580.1"/>
    <property type="molecule type" value="Genomic_DNA"/>
</dbReference>
<evidence type="ECO:0000313" key="2">
    <source>
        <dbReference type="EMBL" id="KAH0470580.1"/>
    </source>
</evidence>
<feature type="compositionally biased region" description="Basic and acidic residues" evidence="1">
    <location>
        <begin position="30"/>
        <end position="43"/>
    </location>
</feature>
<proteinExistence type="predicted"/>
<evidence type="ECO:0000313" key="3">
    <source>
        <dbReference type="Proteomes" id="UP000775213"/>
    </source>
</evidence>